<evidence type="ECO:0008006" key="3">
    <source>
        <dbReference type="Google" id="ProtNLM"/>
    </source>
</evidence>
<feature type="non-terminal residue" evidence="2">
    <location>
        <position position="1"/>
    </location>
</feature>
<reference evidence="2" key="1">
    <citation type="journal article" date="2011" name="PLoS ONE">
        <title>A deep insight into the sialotranscriptome of the gulf coast tick, Amblyomma maculatum.</title>
        <authorList>
            <person name="Karim S."/>
            <person name="Singh P."/>
            <person name="Ribeiro J.M."/>
        </authorList>
    </citation>
    <scope>NUCLEOTIDE SEQUENCE</scope>
    <source>
        <tissue evidence="2">Salivary gland</tissue>
    </source>
</reference>
<feature type="non-terminal residue" evidence="2">
    <location>
        <position position="231"/>
    </location>
</feature>
<name>G3MJH0_AMBMU</name>
<feature type="signal peptide" evidence="1">
    <location>
        <begin position="1"/>
        <end position="32"/>
    </location>
</feature>
<dbReference type="EMBL" id="JO842021">
    <property type="protein sequence ID" value="AEO33638.1"/>
    <property type="molecule type" value="mRNA"/>
</dbReference>
<dbReference type="SUPFAM" id="SSF50814">
    <property type="entry name" value="Lipocalins"/>
    <property type="match status" value="1"/>
</dbReference>
<dbReference type="Gene3D" id="2.40.128.20">
    <property type="match status" value="1"/>
</dbReference>
<dbReference type="AlphaFoldDB" id="G3MJH0"/>
<sequence>HAALFPYPFVMFLAKMTRTLCIVLLQSAVVYTQDTDENPWLLKREDAFQYQNPSPWLGQDFLLLGATQSAWDESQSMCLRTTFINKTKNAFNHKVSYRSITQISEERGQLEEKELDISLAVKETAGSQTKLRIKELGKRVSETLPLSKGNNYPVLYADPYCIILGSFETEHGQPPCTMWVPNDHPMETPRQCLFIMLSQCGTPVLKVYEKEKTTCDALTLLKKANNKHSST</sequence>
<accession>G3MJH0</accession>
<keyword evidence="1" id="KW-0732">Signal</keyword>
<dbReference type="GO" id="GO:0043176">
    <property type="term" value="F:amine binding"/>
    <property type="evidence" value="ECO:0007669"/>
    <property type="project" value="InterPro"/>
</dbReference>
<protein>
    <recommendedName>
        <fullName evidence="3">Lipocalin/cytosolic fatty-acid binding domain-containing protein</fullName>
    </recommendedName>
</protein>
<feature type="chain" id="PRO_5003447032" description="Lipocalin/cytosolic fatty-acid binding domain-containing protein" evidence="1">
    <location>
        <begin position="33"/>
        <end position="231"/>
    </location>
</feature>
<organism evidence="2">
    <name type="scientific">Amblyomma maculatum</name>
    <name type="common">Gulf Coast tick</name>
    <dbReference type="NCBI Taxonomy" id="34609"/>
    <lineage>
        <taxon>Eukaryota</taxon>
        <taxon>Metazoa</taxon>
        <taxon>Ecdysozoa</taxon>
        <taxon>Arthropoda</taxon>
        <taxon>Chelicerata</taxon>
        <taxon>Arachnida</taxon>
        <taxon>Acari</taxon>
        <taxon>Parasitiformes</taxon>
        <taxon>Ixodida</taxon>
        <taxon>Ixodoidea</taxon>
        <taxon>Ixodidae</taxon>
        <taxon>Amblyomminae</taxon>
        <taxon>Amblyomma</taxon>
    </lineage>
</organism>
<dbReference type="InterPro" id="IPR012674">
    <property type="entry name" value="Calycin"/>
</dbReference>
<evidence type="ECO:0000313" key="2">
    <source>
        <dbReference type="EMBL" id="AEO33638.1"/>
    </source>
</evidence>
<dbReference type="GO" id="GO:0030682">
    <property type="term" value="P:symbiont-mediated perturbation of host defenses"/>
    <property type="evidence" value="ECO:0007669"/>
    <property type="project" value="InterPro"/>
</dbReference>
<dbReference type="InterPro" id="IPR002970">
    <property type="entry name" value="Tick_his-bd"/>
</dbReference>
<dbReference type="Pfam" id="PF02098">
    <property type="entry name" value="His_binding"/>
    <property type="match status" value="1"/>
</dbReference>
<evidence type="ECO:0000256" key="1">
    <source>
        <dbReference type="SAM" id="SignalP"/>
    </source>
</evidence>
<proteinExistence type="evidence at transcript level"/>